<keyword evidence="9" id="KW-0809">Transit peptide</keyword>
<keyword evidence="4" id="KW-1003">Cell membrane</keyword>
<evidence type="ECO:0000256" key="6">
    <source>
        <dbReference type="ARBA" id="ARBA00022703"/>
    </source>
</evidence>
<comment type="similarity">
    <text evidence="15">Belongs to the THEM4/THEM5 thioesterase family.</text>
</comment>
<dbReference type="SUPFAM" id="SSF54637">
    <property type="entry name" value="Thioesterase/thiol ester dehydrase-isomerase"/>
    <property type="match status" value="1"/>
</dbReference>
<gene>
    <name evidence="25" type="ORF">KL86DPRO_50278</name>
</gene>
<comment type="catalytic activity">
    <reaction evidence="20">
        <text>hexadecanoyl-CoA + H2O = hexadecanoate + CoA + H(+)</text>
        <dbReference type="Rhea" id="RHEA:16645"/>
        <dbReference type="ChEBI" id="CHEBI:7896"/>
        <dbReference type="ChEBI" id="CHEBI:15377"/>
        <dbReference type="ChEBI" id="CHEBI:15378"/>
        <dbReference type="ChEBI" id="CHEBI:57287"/>
        <dbReference type="ChEBI" id="CHEBI:57379"/>
        <dbReference type="EC" id="3.1.2.2"/>
    </reaction>
    <physiologicalReaction direction="left-to-right" evidence="20">
        <dbReference type="Rhea" id="RHEA:16646"/>
    </physiologicalReaction>
</comment>
<dbReference type="GO" id="GO:0006631">
    <property type="term" value="P:fatty acid metabolic process"/>
    <property type="evidence" value="ECO:0007669"/>
    <property type="project" value="UniProtKB-KW"/>
</dbReference>
<evidence type="ECO:0000256" key="7">
    <source>
        <dbReference type="ARBA" id="ARBA00022801"/>
    </source>
</evidence>
<protein>
    <recommendedName>
        <fullName evidence="17">Acyl-coenzyme A thioesterase THEM4</fullName>
        <ecNumber evidence="16">3.1.2.2</ecNumber>
    </recommendedName>
    <alternativeName>
        <fullName evidence="18">Thioesterase superfamily member 4</fullName>
    </alternativeName>
</protein>
<evidence type="ECO:0000256" key="2">
    <source>
        <dbReference type="ARBA" id="ARBA00004496"/>
    </source>
</evidence>
<evidence type="ECO:0000256" key="22">
    <source>
        <dbReference type="ARBA" id="ARBA00048074"/>
    </source>
</evidence>
<comment type="catalytic activity">
    <reaction evidence="23">
        <text>tetradecanoyl-CoA + H2O = tetradecanoate + CoA + H(+)</text>
        <dbReference type="Rhea" id="RHEA:40119"/>
        <dbReference type="ChEBI" id="CHEBI:15377"/>
        <dbReference type="ChEBI" id="CHEBI:15378"/>
        <dbReference type="ChEBI" id="CHEBI:30807"/>
        <dbReference type="ChEBI" id="CHEBI:57287"/>
        <dbReference type="ChEBI" id="CHEBI:57385"/>
    </reaction>
    <physiologicalReaction direction="left-to-right" evidence="23">
        <dbReference type="Rhea" id="RHEA:40120"/>
    </physiologicalReaction>
</comment>
<dbReference type="Pfam" id="PF03061">
    <property type="entry name" value="4HBT"/>
    <property type="match status" value="1"/>
</dbReference>
<reference evidence="25" key="1">
    <citation type="submission" date="2016-04" db="EMBL/GenBank/DDBJ databases">
        <authorList>
            <person name="Evans L.H."/>
            <person name="Alamgir A."/>
            <person name="Owens N."/>
            <person name="Weber N.D."/>
            <person name="Virtaneva K."/>
            <person name="Barbian K."/>
            <person name="Babar A."/>
            <person name="Rosenke K."/>
        </authorList>
    </citation>
    <scope>NUCLEOTIDE SEQUENCE</scope>
    <source>
        <strain evidence="25">86</strain>
    </source>
</reference>
<comment type="catalytic activity">
    <reaction evidence="22">
        <text>dodecanoyl-CoA + H2O = dodecanoate + CoA + H(+)</text>
        <dbReference type="Rhea" id="RHEA:30135"/>
        <dbReference type="ChEBI" id="CHEBI:15377"/>
        <dbReference type="ChEBI" id="CHEBI:15378"/>
        <dbReference type="ChEBI" id="CHEBI:18262"/>
        <dbReference type="ChEBI" id="CHEBI:57287"/>
        <dbReference type="ChEBI" id="CHEBI:57375"/>
    </reaction>
    <physiologicalReaction direction="left-to-right" evidence="22">
        <dbReference type="Rhea" id="RHEA:30136"/>
    </physiologicalReaction>
</comment>
<evidence type="ECO:0000256" key="5">
    <source>
        <dbReference type="ARBA" id="ARBA00022490"/>
    </source>
</evidence>
<evidence type="ECO:0000256" key="18">
    <source>
        <dbReference type="ARBA" id="ARBA00043210"/>
    </source>
</evidence>
<evidence type="ECO:0000256" key="3">
    <source>
        <dbReference type="ARBA" id="ARBA00004632"/>
    </source>
</evidence>
<keyword evidence="8" id="KW-0276">Fatty acid metabolism</keyword>
<evidence type="ECO:0000256" key="15">
    <source>
        <dbReference type="ARBA" id="ARBA00038456"/>
    </source>
</evidence>
<keyword evidence="11" id="KW-0472">Membrane</keyword>
<evidence type="ECO:0000256" key="16">
    <source>
        <dbReference type="ARBA" id="ARBA00038848"/>
    </source>
</evidence>
<keyword evidence="10" id="KW-0443">Lipid metabolism</keyword>
<keyword evidence="12" id="KW-0966">Cell projection</keyword>
<keyword evidence="5" id="KW-0963">Cytoplasm</keyword>
<comment type="catalytic activity">
    <reaction evidence="21">
        <text>decanoyl-CoA + H2O = decanoate + CoA + H(+)</text>
        <dbReference type="Rhea" id="RHEA:40059"/>
        <dbReference type="ChEBI" id="CHEBI:15377"/>
        <dbReference type="ChEBI" id="CHEBI:15378"/>
        <dbReference type="ChEBI" id="CHEBI:27689"/>
        <dbReference type="ChEBI" id="CHEBI:57287"/>
        <dbReference type="ChEBI" id="CHEBI:61430"/>
    </reaction>
    <physiologicalReaction direction="left-to-right" evidence="21">
        <dbReference type="Rhea" id="RHEA:40060"/>
    </physiologicalReaction>
</comment>
<proteinExistence type="inferred from homology"/>
<dbReference type="GO" id="GO:0016020">
    <property type="term" value="C:membrane"/>
    <property type="evidence" value="ECO:0007669"/>
    <property type="project" value="UniProtKB-SubCell"/>
</dbReference>
<evidence type="ECO:0000256" key="19">
    <source>
        <dbReference type="ARBA" id="ARBA00047588"/>
    </source>
</evidence>
<comment type="catalytic activity">
    <reaction evidence="19">
        <text>octanoyl-CoA + H2O = octanoate + CoA + H(+)</text>
        <dbReference type="Rhea" id="RHEA:30143"/>
        <dbReference type="ChEBI" id="CHEBI:15377"/>
        <dbReference type="ChEBI" id="CHEBI:15378"/>
        <dbReference type="ChEBI" id="CHEBI:25646"/>
        <dbReference type="ChEBI" id="CHEBI:57287"/>
        <dbReference type="ChEBI" id="CHEBI:57386"/>
    </reaction>
    <physiologicalReaction direction="left-to-right" evidence="19">
        <dbReference type="Rhea" id="RHEA:30144"/>
    </physiologicalReaction>
</comment>
<comment type="catalytic activity">
    <reaction evidence="14">
        <text>(9Z)-octadecenoyl-CoA + H2O = (9Z)-octadecenoate + CoA + H(+)</text>
        <dbReference type="Rhea" id="RHEA:40139"/>
        <dbReference type="ChEBI" id="CHEBI:15377"/>
        <dbReference type="ChEBI" id="CHEBI:15378"/>
        <dbReference type="ChEBI" id="CHEBI:30823"/>
        <dbReference type="ChEBI" id="CHEBI:57287"/>
        <dbReference type="ChEBI" id="CHEBI:57387"/>
    </reaction>
    <physiologicalReaction direction="left-to-right" evidence="14">
        <dbReference type="Rhea" id="RHEA:40140"/>
    </physiologicalReaction>
</comment>
<name>A0A212KDL8_9DELT</name>
<dbReference type="InterPro" id="IPR052365">
    <property type="entry name" value="THEM4/THEM5_acyl-CoA_thioest"/>
</dbReference>
<dbReference type="EC" id="3.1.2.2" evidence="16"/>
<evidence type="ECO:0000256" key="13">
    <source>
        <dbReference type="ARBA" id="ARBA00035852"/>
    </source>
</evidence>
<dbReference type="CDD" id="cd03443">
    <property type="entry name" value="PaaI_thioesterase"/>
    <property type="match status" value="1"/>
</dbReference>
<evidence type="ECO:0000256" key="17">
    <source>
        <dbReference type="ARBA" id="ARBA00040123"/>
    </source>
</evidence>
<dbReference type="InterPro" id="IPR006683">
    <property type="entry name" value="Thioestr_dom"/>
</dbReference>
<organism evidence="25">
    <name type="scientific">uncultured delta proteobacterium</name>
    <dbReference type="NCBI Taxonomy" id="34034"/>
    <lineage>
        <taxon>Bacteria</taxon>
        <taxon>Deltaproteobacteria</taxon>
        <taxon>environmental samples</taxon>
    </lineage>
</organism>
<comment type="catalytic activity">
    <reaction evidence="13">
        <text>(5Z,8Z,11Z,14Z)-eicosatetraenoyl-CoA + H2O = (5Z,8Z,11Z,14Z)-eicosatetraenoate + CoA + H(+)</text>
        <dbReference type="Rhea" id="RHEA:40151"/>
        <dbReference type="ChEBI" id="CHEBI:15377"/>
        <dbReference type="ChEBI" id="CHEBI:15378"/>
        <dbReference type="ChEBI" id="CHEBI:32395"/>
        <dbReference type="ChEBI" id="CHEBI:57287"/>
        <dbReference type="ChEBI" id="CHEBI:57368"/>
    </reaction>
    <physiologicalReaction direction="left-to-right" evidence="13">
        <dbReference type="Rhea" id="RHEA:40152"/>
    </physiologicalReaction>
</comment>
<keyword evidence="7" id="KW-0378">Hydrolase</keyword>
<dbReference type="GO" id="GO:0005737">
    <property type="term" value="C:cytoplasm"/>
    <property type="evidence" value="ECO:0007669"/>
    <property type="project" value="UniProtKB-SubCell"/>
</dbReference>
<accession>A0A212KDL8</accession>
<evidence type="ECO:0000256" key="12">
    <source>
        <dbReference type="ARBA" id="ARBA00023273"/>
    </source>
</evidence>
<dbReference type="EMBL" id="FLUQ01000005">
    <property type="protein sequence ID" value="SBW09793.1"/>
    <property type="molecule type" value="Genomic_DNA"/>
</dbReference>
<evidence type="ECO:0000256" key="9">
    <source>
        <dbReference type="ARBA" id="ARBA00022946"/>
    </source>
</evidence>
<dbReference type="PANTHER" id="PTHR12418:SF19">
    <property type="entry name" value="ACYL-COENZYME A THIOESTERASE THEM4"/>
    <property type="match status" value="1"/>
</dbReference>
<evidence type="ECO:0000259" key="24">
    <source>
        <dbReference type="Pfam" id="PF03061"/>
    </source>
</evidence>
<evidence type="ECO:0000256" key="20">
    <source>
        <dbReference type="ARBA" id="ARBA00047734"/>
    </source>
</evidence>
<evidence type="ECO:0000256" key="21">
    <source>
        <dbReference type="ARBA" id="ARBA00047969"/>
    </source>
</evidence>
<dbReference type="PANTHER" id="PTHR12418">
    <property type="entry name" value="ACYL-COENZYME A THIOESTERASE THEM4"/>
    <property type="match status" value="1"/>
</dbReference>
<feature type="domain" description="Thioesterase" evidence="24">
    <location>
        <begin position="57"/>
        <end position="130"/>
    </location>
</feature>
<evidence type="ECO:0000256" key="1">
    <source>
        <dbReference type="ARBA" id="ARBA00004170"/>
    </source>
</evidence>
<evidence type="ECO:0000256" key="8">
    <source>
        <dbReference type="ARBA" id="ARBA00022832"/>
    </source>
</evidence>
<evidence type="ECO:0000256" key="23">
    <source>
        <dbReference type="ARBA" id="ARBA00048180"/>
    </source>
</evidence>
<evidence type="ECO:0000256" key="14">
    <source>
        <dbReference type="ARBA" id="ARBA00037002"/>
    </source>
</evidence>
<dbReference type="AlphaFoldDB" id="A0A212KDL8"/>
<keyword evidence="6" id="KW-0053">Apoptosis</keyword>
<dbReference type="GO" id="GO:0016787">
    <property type="term" value="F:hydrolase activity"/>
    <property type="evidence" value="ECO:0007669"/>
    <property type="project" value="UniProtKB-KW"/>
</dbReference>
<sequence>MSNSVLQQLPGSPGCVICDNNASNPRSLRLKILWNADDKTVAIPCVPDESWCGYSSIVHGGVIASVLDEAMAWVVKEVTGDWAFTAEYTIRFKAALVPDRQYTAVASVEEIFSRKILVAARFVDADGKVAAEARATFIPVKGRASPRSSDAV</sequence>
<dbReference type="InterPro" id="IPR029069">
    <property type="entry name" value="HotDog_dom_sf"/>
</dbReference>
<evidence type="ECO:0000256" key="11">
    <source>
        <dbReference type="ARBA" id="ARBA00023136"/>
    </source>
</evidence>
<evidence type="ECO:0000256" key="10">
    <source>
        <dbReference type="ARBA" id="ARBA00023098"/>
    </source>
</evidence>
<comment type="subcellular location">
    <subcellularLocation>
        <location evidence="3">Cell projection</location>
        <location evidence="3">Ruffle membrane</location>
    </subcellularLocation>
    <subcellularLocation>
        <location evidence="2">Cytoplasm</location>
    </subcellularLocation>
    <subcellularLocation>
        <location evidence="1">Membrane</location>
        <topology evidence="1">Peripheral membrane protein</topology>
    </subcellularLocation>
</comment>
<evidence type="ECO:0000256" key="4">
    <source>
        <dbReference type="ARBA" id="ARBA00022475"/>
    </source>
</evidence>
<evidence type="ECO:0000313" key="25">
    <source>
        <dbReference type="EMBL" id="SBW09793.1"/>
    </source>
</evidence>
<dbReference type="Gene3D" id="3.10.129.10">
    <property type="entry name" value="Hotdog Thioesterase"/>
    <property type="match status" value="1"/>
</dbReference>